<keyword evidence="6" id="KW-0090">Biological rhythms</keyword>
<dbReference type="PANTHER" id="PTHR13044:SF2">
    <property type="entry name" value="CYCLIC AMP-DEPENDENT TRANSCRIPTION FACTOR ATF-4"/>
    <property type="match status" value="1"/>
</dbReference>
<dbReference type="GO" id="GO:1990590">
    <property type="term" value="C:ATF1-ATF4 transcription factor complex"/>
    <property type="evidence" value="ECO:0007669"/>
    <property type="project" value="TreeGrafter"/>
</dbReference>
<dbReference type="GO" id="GO:0000977">
    <property type="term" value="F:RNA polymerase II transcription regulatory region sequence-specific DNA binding"/>
    <property type="evidence" value="ECO:0007669"/>
    <property type="project" value="TreeGrafter"/>
</dbReference>
<evidence type="ECO:0000256" key="6">
    <source>
        <dbReference type="ARBA" id="ARBA00023108"/>
    </source>
</evidence>
<dbReference type="InterPro" id="IPR004827">
    <property type="entry name" value="bZIP"/>
</dbReference>
<keyword evidence="15" id="KW-1185">Reference proteome</keyword>
<feature type="region of interest" description="Disordered" evidence="12">
    <location>
        <begin position="39"/>
        <end position="67"/>
    </location>
</feature>
<keyword evidence="7" id="KW-0238">DNA-binding</keyword>
<evidence type="ECO:0000313" key="14">
    <source>
        <dbReference type="Ensembl" id="ENSGWIP00000000191.1"/>
    </source>
</evidence>
<evidence type="ECO:0000256" key="9">
    <source>
        <dbReference type="ARBA" id="ARBA00023163"/>
    </source>
</evidence>
<dbReference type="CDD" id="cd14692">
    <property type="entry name" value="bZIP_ATF4"/>
    <property type="match status" value="1"/>
</dbReference>
<reference evidence="14" key="3">
    <citation type="submission" date="2025-09" db="UniProtKB">
        <authorList>
            <consortium name="Ensembl"/>
        </authorList>
    </citation>
    <scope>IDENTIFICATION</scope>
</reference>
<dbReference type="AlphaFoldDB" id="A0A8C5D9W0"/>
<evidence type="ECO:0000256" key="5">
    <source>
        <dbReference type="ARBA" id="ARBA00023015"/>
    </source>
</evidence>
<evidence type="ECO:0000256" key="8">
    <source>
        <dbReference type="ARBA" id="ARBA00023159"/>
    </source>
</evidence>
<feature type="compositionally biased region" description="Basic and acidic residues" evidence="12">
    <location>
        <begin position="322"/>
        <end position="332"/>
    </location>
</feature>
<evidence type="ECO:0000259" key="13">
    <source>
        <dbReference type="PROSITE" id="PS50217"/>
    </source>
</evidence>
<evidence type="ECO:0000256" key="10">
    <source>
        <dbReference type="ARBA" id="ARBA00023242"/>
    </source>
</evidence>
<dbReference type="GO" id="GO:1990589">
    <property type="term" value="C:ATF4-CREB1 transcription factor complex"/>
    <property type="evidence" value="ECO:0007669"/>
    <property type="project" value="TreeGrafter"/>
</dbReference>
<dbReference type="Proteomes" id="UP000694680">
    <property type="component" value="Chromosome 1"/>
</dbReference>
<keyword evidence="5" id="KW-0805">Transcription regulation</keyword>
<feature type="compositionally biased region" description="Low complexity" evidence="12">
    <location>
        <begin position="269"/>
        <end position="281"/>
    </location>
</feature>
<evidence type="ECO:0000313" key="15">
    <source>
        <dbReference type="Proteomes" id="UP000694680"/>
    </source>
</evidence>
<comment type="subcellular location">
    <subcellularLocation>
        <location evidence="1">Nucleus</location>
    </subcellularLocation>
</comment>
<sequence length="435" mass="46809">MTLFQFALKDVAALCLEPLFLMADPVRPLLDQDDDEAAFIPFSSSSPSSSPGGEAPASPSESLSSTALSPSLYKNTSLFKPLPLAQSSSSFRGTKADSDPLSPSWLTASSDVDKWSDYDAAMDWMSEKMDLSEFDLDSLIGSCSSDEVPSSPEELLASLNSQMSLDLDDFSTTIPAQYSVSLDLSLADVPLSLEPSEGVEPPQELVKSEPPSPVPLSPSYTIEVGSEVDVLDGNVPTVTPIVLSIPADGRLPVVLTNEEEIKSDSDTDSGISSPPHLLSSPPSTPPPVTGSSRTKPYSKPEPVATPTPRISKVKSVSGTPKVVEKKVKKMEQNKTAATRYRQKKRVEHEQLGTELEELQKKNQELTEKAGSISREIQYLKDLMEELKTGMEIIKCFMCSPQLSDASLPLPPRCSLALPPKSPSPSLRGADKLTLV</sequence>
<comment type="similarity">
    <text evidence="2">Belongs to the bZIP family.</text>
</comment>
<protein>
    <recommendedName>
        <fullName evidence="3">Cyclic AMP-dependent transcription factor ATF-4</fullName>
    </recommendedName>
    <alternativeName>
        <fullName evidence="11">Activating transcription factor 4</fullName>
    </alternativeName>
</protein>
<feature type="domain" description="BZIP" evidence="13">
    <location>
        <begin position="323"/>
        <end position="386"/>
    </location>
</feature>
<dbReference type="FunFam" id="1.20.5.170:FF:000021">
    <property type="entry name" value="Cyclic AMP-dependent transcription factor ATF-4"/>
    <property type="match status" value="1"/>
</dbReference>
<dbReference type="GO" id="GO:0048511">
    <property type="term" value="P:rhythmic process"/>
    <property type="evidence" value="ECO:0007669"/>
    <property type="project" value="UniProtKB-KW"/>
</dbReference>
<dbReference type="PANTHER" id="PTHR13044">
    <property type="entry name" value="ACTIVATING TRANSCRIPTION FACTOR ATF 4/5"/>
    <property type="match status" value="1"/>
</dbReference>
<evidence type="ECO:0000256" key="4">
    <source>
        <dbReference type="ARBA" id="ARBA00022491"/>
    </source>
</evidence>
<dbReference type="SMART" id="SM00338">
    <property type="entry name" value="BRLZ"/>
    <property type="match status" value="1"/>
</dbReference>
<evidence type="ECO:0000256" key="1">
    <source>
        <dbReference type="ARBA" id="ARBA00004123"/>
    </source>
</evidence>
<keyword evidence="4" id="KW-0678">Repressor</keyword>
<dbReference type="GO" id="GO:0042981">
    <property type="term" value="P:regulation of apoptotic process"/>
    <property type="evidence" value="ECO:0007669"/>
    <property type="project" value="UniProtKB-ARBA"/>
</dbReference>
<name>A0A8C5D9W0_GOUWI</name>
<dbReference type="PROSITE" id="PS50217">
    <property type="entry name" value="BZIP"/>
    <property type="match status" value="1"/>
</dbReference>
<dbReference type="GO" id="GO:0001228">
    <property type="term" value="F:DNA-binding transcription activator activity, RNA polymerase II-specific"/>
    <property type="evidence" value="ECO:0007669"/>
    <property type="project" value="TreeGrafter"/>
</dbReference>
<feature type="region of interest" description="Disordered" evidence="12">
    <location>
        <begin position="193"/>
        <end position="220"/>
    </location>
</feature>
<evidence type="ECO:0000256" key="11">
    <source>
        <dbReference type="ARBA" id="ARBA00032136"/>
    </source>
</evidence>
<dbReference type="Ensembl" id="ENSGWIT00000000209.1">
    <property type="protein sequence ID" value="ENSGWIP00000000191.1"/>
    <property type="gene ID" value="ENSGWIG00000000109.1"/>
</dbReference>
<dbReference type="SUPFAM" id="SSF57959">
    <property type="entry name" value="Leucine zipper domain"/>
    <property type="match status" value="1"/>
</dbReference>
<dbReference type="Gene3D" id="1.20.5.170">
    <property type="match status" value="1"/>
</dbReference>
<evidence type="ECO:0000256" key="7">
    <source>
        <dbReference type="ARBA" id="ARBA00023125"/>
    </source>
</evidence>
<feature type="compositionally biased region" description="Low complexity" evidence="12">
    <location>
        <begin position="43"/>
        <end position="67"/>
    </location>
</feature>
<evidence type="ECO:0000256" key="3">
    <source>
        <dbReference type="ARBA" id="ARBA00018846"/>
    </source>
</evidence>
<evidence type="ECO:0000256" key="2">
    <source>
        <dbReference type="ARBA" id="ARBA00007163"/>
    </source>
</evidence>
<keyword evidence="9" id="KW-0804">Transcription</keyword>
<dbReference type="InterPro" id="IPR046347">
    <property type="entry name" value="bZIP_sf"/>
</dbReference>
<reference evidence="14" key="1">
    <citation type="submission" date="2020-06" db="EMBL/GenBank/DDBJ databases">
        <authorList>
            <consortium name="Wellcome Sanger Institute Data Sharing"/>
        </authorList>
    </citation>
    <scope>NUCLEOTIDE SEQUENCE [LARGE SCALE GENOMIC DNA]</scope>
</reference>
<dbReference type="Pfam" id="PF00170">
    <property type="entry name" value="bZIP_1"/>
    <property type="match status" value="1"/>
</dbReference>
<feature type="region of interest" description="Disordered" evidence="12">
    <location>
        <begin position="252"/>
        <end position="351"/>
    </location>
</feature>
<proteinExistence type="inferred from homology"/>
<organism evidence="14 15">
    <name type="scientific">Gouania willdenowi</name>
    <name type="common">Blunt-snouted clingfish</name>
    <name type="synonym">Lepadogaster willdenowi</name>
    <dbReference type="NCBI Taxonomy" id="441366"/>
    <lineage>
        <taxon>Eukaryota</taxon>
        <taxon>Metazoa</taxon>
        <taxon>Chordata</taxon>
        <taxon>Craniata</taxon>
        <taxon>Vertebrata</taxon>
        <taxon>Euteleostomi</taxon>
        <taxon>Actinopterygii</taxon>
        <taxon>Neopterygii</taxon>
        <taxon>Teleostei</taxon>
        <taxon>Neoteleostei</taxon>
        <taxon>Acanthomorphata</taxon>
        <taxon>Ovalentaria</taxon>
        <taxon>Blenniimorphae</taxon>
        <taxon>Blenniiformes</taxon>
        <taxon>Gobiesocoidei</taxon>
        <taxon>Gobiesocidae</taxon>
        <taxon>Gobiesocinae</taxon>
        <taxon>Gouania</taxon>
    </lineage>
</organism>
<accession>A0A8C5D9W0</accession>
<keyword evidence="10" id="KW-0539">Nucleus</keyword>
<keyword evidence="8" id="KW-0010">Activator</keyword>
<evidence type="ECO:0000256" key="12">
    <source>
        <dbReference type="SAM" id="MobiDB-lite"/>
    </source>
</evidence>
<reference evidence="14" key="2">
    <citation type="submission" date="2025-08" db="UniProtKB">
        <authorList>
            <consortium name="Ensembl"/>
        </authorList>
    </citation>
    <scope>IDENTIFICATION</scope>
</reference>
<dbReference type="PROSITE" id="PS00036">
    <property type="entry name" value="BZIP_BASIC"/>
    <property type="match status" value="1"/>
</dbReference>